<accession>A0A9P7AAE6</accession>
<keyword evidence="2" id="KW-1185">Reference proteome</keyword>
<protein>
    <submittedName>
        <fullName evidence="1">Uncharacterized protein</fullName>
    </submittedName>
</protein>
<dbReference type="RefSeq" id="XP_041152538.1">
    <property type="nucleotide sequence ID" value="XM_041307891.1"/>
</dbReference>
<dbReference type="GeneID" id="64601655"/>
<comment type="caution">
    <text evidence="1">The sequence shown here is derived from an EMBL/GenBank/DDBJ whole genome shotgun (WGS) entry which is preliminary data.</text>
</comment>
<evidence type="ECO:0000313" key="1">
    <source>
        <dbReference type="EMBL" id="KAG1785053.1"/>
    </source>
</evidence>
<evidence type="ECO:0000313" key="2">
    <source>
        <dbReference type="Proteomes" id="UP000719766"/>
    </source>
</evidence>
<proteinExistence type="predicted"/>
<dbReference type="Proteomes" id="UP000719766">
    <property type="component" value="Unassembled WGS sequence"/>
</dbReference>
<reference evidence="1" key="1">
    <citation type="journal article" date="2020" name="New Phytol.">
        <title>Comparative genomics reveals dynamic genome evolution in host specialist ectomycorrhizal fungi.</title>
        <authorList>
            <person name="Lofgren L.A."/>
            <person name="Nguyen N.H."/>
            <person name="Vilgalys R."/>
            <person name="Ruytinx J."/>
            <person name="Liao H.L."/>
            <person name="Branco S."/>
            <person name="Kuo A."/>
            <person name="LaButti K."/>
            <person name="Lipzen A."/>
            <person name="Andreopoulos W."/>
            <person name="Pangilinan J."/>
            <person name="Riley R."/>
            <person name="Hundley H."/>
            <person name="Na H."/>
            <person name="Barry K."/>
            <person name="Grigoriev I.V."/>
            <person name="Stajich J.E."/>
            <person name="Kennedy P.G."/>
        </authorList>
    </citation>
    <scope>NUCLEOTIDE SEQUENCE</scope>
    <source>
        <strain evidence="1">S12</strain>
    </source>
</reference>
<sequence length="221" mass="25881">MDMLMKSELGLQDKDPRVLWEEDLQLATSILQILIPQSNLGKSEIKKSLTSRKLNVKDPFPSQRKRKMPVRRAPLQTQIESQIDTDVEEDFMPETKGSLEKHVFVKAGRKRANLKSAEEPEEKNWERLFRAIYYYMREMLKEQIQKRNNLRYWSSEFAISPFPDATDSWKSGLVLLDYKLRKLDSSEKSWKDVLTGIEITQSDLSSDRKILCSWASLPRVI</sequence>
<gene>
    <name evidence="1" type="ORF">HD556DRAFT_1451145</name>
</gene>
<dbReference type="OrthoDB" id="2686475at2759"/>
<dbReference type="EMBL" id="JABBWE010000121">
    <property type="protein sequence ID" value="KAG1785053.1"/>
    <property type="molecule type" value="Genomic_DNA"/>
</dbReference>
<organism evidence="1 2">
    <name type="scientific">Suillus plorans</name>
    <dbReference type="NCBI Taxonomy" id="116603"/>
    <lineage>
        <taxon>Eukaryota</taxon>
        <taxon>Fungi</taxon>
        <taxon>Dikarya</taxon>
        <taxon>Basidiomycota</taxon>
        <taxon>Agaricomycotina</taxon>
        <taxon>Agaricomycetes</taxon>
        <taxon>Agaricomycetidae</taxon>
        <taxon>Boletales</taxon>
        <taxon>Suillineae</taxon>
        <taxon>Suillaceae</taxon>
        <taxon>Suillus</taxon>
    </lineage>
</organism>
<dbReference type="AlphaFoldDB" id="A0A9P7AAE6"/>
<name>A0A9P7AAE6_9AGAM</name>